<proteinExistence type="predicted"/>
<evidence type="ECO:0000313" key="1">
    <source>
        <dbReference type="EMBL" id="KAJ7560488.1"/>
    </source>
</evidence>
<dbReference type="Proteomes" id="UP001162992">
    <property type="component" value="Chromosome 4"/>
</dbReference>
<organism evidence="1 2">
    <name type="scientific">Diphasiastrum complanatum</name>
    <name type="common">Issler's clubmoss</name>
    <name type="synonym">Lycopodium complanatum</name>
    <dbReference type="NCBI Taxonomy" id="34168"/>
    <lineage>
        <taxon>Eukaryota</taxon>
        <taxon>Viridiplantae</taxon>
        <taxon>Streptophyta</taxon>
        <taxon>Embryophyta</taxon>
        <taxon>Tracheophyta</taxon>
        <taxon>Lycopodiopsida</taxon>
        <taxon>Lycopodiales</taxon>
        <taxon>Lycopodiaceae</taxon>
        <taxon>Lycopodioideae</taxon>
        <taxon>Diphasiastrum</taxon>
    </lineage>
</organism>
<evidence type="ECO:0000313" key="2">
    <source>
        <dbReference type="Proteomes" id="UP001162992"/>
    </source>
</evidence>
<name>A0ACC2E1J1_DIPCM</name>
<accession>A0ACC2E1J1</accession>
<dbReference type="EMBL" id="CM055095">
    <property type="protein sequence ID" value="KAJ7560488.1"/>
    <property type="molecule type" value="Genomic_DNA"/>
</dbReference>
<gene>
    <name evidence="1" type="ORF">O6H91_04G132000</name>
</gene>
<protein>
    <submittedName>
        <fullName evidence="1">Uncharacterized protein</fullName>
    </submittedName>
</protein>
<reference evidence="2" key="1">
    <citation type="journal article" date="2024" name="Proc. Natl. Acad. Sci. U.S.A.">
        <title>Extraordinary preservation of gene collinearity over three hundred million years revealed in homosporous lycophytes.</title>
        <authorList>
            <person name="Li C."/>
            <person name="Wickell D."/>
            <person name="Kuo L.Y."/>
            <person name="Chen X."/>
            <person name="Nie B."/>
            <person name="Liao X."/>
            <person name="Peng D."/>
            <person name="Ji J."/>
            <person name="Jenkins J."/>
            <person name="Williams M."/>
            <person name="Shu S."/>
            <person name="Plott C."/>
            <person name="Barry K."/>
            <person name="Rajasekar S."/>
            <person name="Grimwood J."/>
            <person name="Han X."/>
            <person name="Sun S."/>
            <person name="Hou Z."/>
            <person name="He W."/>
            <person name="Dai G."/>
            <person name="Sun C."/>
            <person name="Schmutz J."/>
            <person name="Leebens-Mack J.H."/>
            <person name="Li F.W."/>
            <person name="Wang L."/>
        </authorList>
    </citation>
    <scope>NUCLEOTIDE SEQUENCE [LARGE SCALE GENOMIC DNA]</scope>
    <source>
        <strain evidence="2">cv. PW_Plant_1</strain>
    </source>
</reference>
<sequence length="539" mass="61851">MASFQKHPSFGDLVQKFSQAYMLRPGGVKGFDAGIPAEFRVIMNGVPLDAKNEKHAPHKDLKDEGEELFHEAESDPLEESEKLSQKLHILECLVNDTFATISALKSAYIKLQAAHSPYDPERLRVADKAIISELRRLSELKHSFREKQAFSNSTLNHGKYPKSSPEDGEEDMVKKFQELENTFLQKQKMLSKYEGYIETYKRRMEEKNAEIENLKASLEKVTAKKDQLESRVRKLEHQSALDQTSTGLSSEQSAKPSLFELVVEEAKEAASNFAKLLTAMMKSAHWDLDAAAKSIEPGVFYSRPAHKKYAFESYICHRMFSGFENENFYMNGSLSSILDPEKHRHECLIQFQDMRSIDPLELVSITPDCLFGKFCHKKYLQIVHEKMEESFFGDFEHRGQILNGVHPRSRFYQSFLKFAKAVWLVHKLAFSFSPTVKIFQVRKDCEFHPLYMESVVDNEDLEYNDPSVRPTVALTVTPGFRIEEEVLKCRVYLQEMLPALHLVYVRNALVSVTTHCTNRRIVVHSFKDGSSSLPLPPSF</sequence>
<keyword evidence="2" id="KW-1185">Reference proteome</keyword>
<comment type="caution">
    <text evidence="1">The sequence shown here is derived from an EMBL/GenBank/DDBJ whole genome shotgun (WGS) entry which is preliminary data.</text>
</comment>